<dbReference type="SUPFAM" id="SSF52151">
    <property type="entry name" value="FabD/lysophospholipase-like"/>
    <property type="match status" value="1"/>
</dbReference>
<keyword evidence="2" id="KW-0472">Membrane</keyword>
<sequence length="557" mass="60420">MTSLVPPADAAPLTPSPGGPIHQLSLSGGGFRAAFFHLGALHALATQGRLRELKMLVTISGGSIAAGFFLQEWLAEARKGAVSDDALAQCALRAQQALFRKSRHNPRLRALASVRALSSGLVRNEFGFSQAMARINRRWLRGLHKVASTGLWPAPLPEWRIACSDYARGNRCVVLLGDKGLPRQPDASYLTMKDIPLPRALASSSAVPGVFEPIRCGDLYLGDGGVLDNHGLREFELALGHATCIDASAPVLPMQPIDGWATPMRAMDLMMEQTRGDVLRARNCTLISLRDPVPQPSGLDWWPHLRALRTDLDDFAATEAHLLFLAGHQSATGRPDIPTGCPPDMTALWRTMSEAAPAELPSDQAQHLADARDACMDDLERGQHVLFAGMQKRSAASVMVTMGSLFMLAITVVILLTMARLAWNFALGYIPHSSRTLSSNALLALGWIGGGVWLWQYYTPRAGALFHNMRQWMGVIAGPIVLPAIVTMSIALRLKVLAFSNRDLTAWARSALLRYERRRQRAALEREAQRAAQAAAKEAAATAAEVTPPVSTKLPAD</sequence>
<dbReference type="InterPro" id="IPR016035">
    <property type="entry name" value="Acyl_Trfase/lysoPLipase"/>
</dbReference>
<reference evidence="4 5" key="1">
    <citation type="submission" date="2023-10" db="EMBL/GenBank/DDBJ databases">
        <title>Bacteria for the degradation of biodegradable plastic PBAT(Polybutylene adipate terephthalate).</title>
        <authorList>
            <person name="Weon H.-Y."/>
            <person name="Yeon J."/>
        </authorList>
    </citation>
    <scope>NUCLEOTIDE SEQUENCE [LARGE SCALE GENOMIC DNA]</scope>
    <source>
        <strain evidence="4 5">SBD 7-3</strain>
    </source>
</reference>
<evidence type="ECO:0000256" key="1">
    <source>
        <dbReference type="ARBA" id="ARBA00023098"/>
    </source>
</evidence>
<dbReference type="EMBL" id="CP136336">
    <property type="protein sequence ID" value="WOB08606.1"/>
    <property type="molecule type" value="Genomic_DNA"/>
</dbReference>
<dbReference type="InterPro" id="IPR002641">
    <property type="entry name" value="PNPLA_dom"/>
</dbReference>
<dbReference type="Gene3D" id="3.40.1090.10">
    <property type="entry name" value="Cytosolic phospholipase A2 catalytic domain"/>
    <property type="match status" value="2"/>
</dbReference>
<keyword evidence="2" id="KW-1133">Transmembrane helix</keyword>
<gene>
    <name evidence="4" type="ORF">RXV79_00805</name>
</gene>
<name>A0ABZ0CZK2_9BURK</name>
<dbReference type="Proteomes" id="UP001303946">
    <property type="component" value="Chromosome"/>
</dbReference>
<evidence type="ECO:0000259" key="3">
    <source>
        <dbReference type="Pfam" id="PF01734"/>
    </source>
</evidence>
<keyword evidence="5" id="KW-1185">Reference proteome</keyword>
<feature type="transmembrane region" description="Helical" evidence="2">
    <location>
        <begin position="437"/>
        <end position="458"/>
    </location>
</feature>
<dbReference type="RefSeq" id="WP_316701398.1">
    <property type="nucleotide sequence ID" value="NZ_CP136336.1"/>
</dbReference>
<feature type="transmembrane region" description="Helical" evidence="2">
    <location>
        <begin position="470"/>
        <end position="492"/>
    </location>
</feature>
<keyword evidence="1" id="KW-0443">Lipid metabolism</keyword>
<feature type="domain" description="PNPLA" evidence="3">
    <location>
        <begin position="24"/>
        <end position="234"/>
    </location>
</feature>
<keyword evidence="2" id="KW-0812">Transmembrane</keyword>
<evidence type="ECO:0000256" key="2">
    <source>
        <dbReference type="SAM" id="Phobius"/>
    </source>
</evidence>
<dbReference type="Pfam" id="PF01734">
    <property type="entry name" value="Patatin"/>
    <property type="match status" value="1"/>
</dbReference>
<accession>A0ABZ0CZK2</accession>
<proteinExistence type="predicted"/>
<feature type="transmembrane region" description="Helical" evidence="2">
    <location>
        <begin position="395"/>
        <end position="416"/>
    </location>
</feature>
<evidence type="ECO:0000313" key="5">
    <source>
        <dbReference type="Proteomes" id="UP001303946"/>
    </source>
</evidence>
<organism evidence="4 5">
    <name type="scientific">Piscinibacter gummiphilus</name>
    <dbReference type="NCBI Taxonomy" id="946333"/>
    <lineage>
        <taxon>Bacteria</taxon>
        <taxon>Pseudomonadati</taxon>
        <taxon>Pseudomonadota</taxon>
        <taxon>Betaproteobacteria</taxon>
        <taxon>Burkholderiales</taxon>
        <taxon>Sphaerotilaceae</taxon>
        <taxon>Piscinibacter</taxon>
    </lineage>
</organism>
<protein>
    <submittedName>
        <fullName evidence="4">Patatin-like phospholipase family protein</fullName>
    </submittedName>
</protein>
<evidence type="ECO:0000313" key="4">
    <source>
        <dbReference type="EMBL" id="WOB08606.1"/>
    </source>
</evidence>